<gene>
    <name evidence="1" type="ORF">IAA84_03765</name>
</gene>
<dbReference type="EMBL" id="DVJN01000076">
    <property type="protein sequence ID" value="HIS92114.1"/>
    <property type="molecule type" value="Genomic_DNA"/>
</dbReference>
<proteinExistence type="predicted"/>
<dbReference type="AlphaFoldDB" id="A0A9D1K555"/>
<organism evidence="1 2">
    <name type="scientific">Candidatus Alectryocaccomicrobium excrementavium</name>
    <dbReference type="NCBI Taxonomy" id="2840668"/>
    <lineage>
        <taxon>Bacteria</taxon>
        <taxon>Bacillati</taxon>
        <taxon>Bacillota</taxon>
        <taxon>Clostridia</taxon>
        <taxon>Candidatus Alectryocaccomicrobium</taxon>
    </lineage>
</organism>
<evidence type="ECO:0000313" key="2">
    <source>
        <dbReference type="Proteomes" id="UP000824140"/>
    </source>
</evidence>
<reference evidence="1" key="1">
    <citation type="submission" date="2020-10" db="EMBL/GenBank/DDBJ databases">
        <authorList>
            <person name="Gilroy R."/>
        </authorList>
    </citation>
    <scope>NUCLEOTIDE SEQUENCE</scope>
    <source>
        <strain evidence="1">13766</strain>
    </source>
</reference>
<evidence type="ECO:0000313" key="1">
    <source>
        <dbReference type="EMBL" id="HIS92114.1"/>
    </source>
</evidence>
<protein>
    <submittedName>
        <fullName evidence="1">Uncharacterized protein</fullName>
    </submittedName>
</protein>
<dbReference type="Proteomes" id="UP000824140">
    <property type="component" value="Unassembled WGS sequence"/>
</dbReference>
<comment type="caution">
    <text evidence="1">The sequence shown here is derived from an EMBL/GenBank/DDBJ whole genome shotgun (WGS) entry which is preliminary data.</text>
</comment>
<sequence>MQPILLVRAARPGAIYLNGRFAGEVEEARETALPIAAQGAQILQFFPYDDSLPMARRLVFARGKPVVSAWNGLAGIRAVVWPCGALELELEPAGTCKDSAHARRVGEMDVLEEKTDAGERLTLSRAGQVLLRVEGREATLRADGSVYALSDLGDEVGHARAAVYTPTAEGYSLATSDMLWAQGGPAWPQTPEACALAALQAQLLGLSGEADGYLAAGYACASAPLSEIVEGFDACVRMKFPLPSGESAVALLRLAGDNLLEAVPVLYSVSPTGGAQGPYRLEHLRREETAPLP</sequence>
<name>A0A9D1K555_9FIRM</name>
<reference evidence="1" key="2">
    <citation type="journal article" date="2021" name="PeerJ">
        <title>Extensive microbial diversity within the chicken gut microbiome revealed by metagenomics and culture.</title>
        <authorList>
            <person name="Gilroy R."/>
            <person name="Ravi A."/>
            <person name="Getino M."/>
            <person name="Pursley I."/>
            <person name="Horton D.L."/>
            <person name="Alikhan N.F."/>
            <person name="Baker D."/>
            <person name="Gharbi K."/>
            <person name="Hall N."/>
            <person name="Watson M."/>
            <person name="Adriaenssens E.M."/>
            <person name="Foster-Nyarko E."/>
            <person name="Jarju S."/>
            <person name="Secka A."/>
            <person name="Antonio M."/>
            <person name="Oren A."/>
            <person name="Chaudhuri R.R."/>
            <person name="La Ragione R."/>
            <person name="Hildebrand F."/>
            <person name="Pallen M.J."/>
        </authorList>
    </citation>
    <scope>NUCLEOTIDE SEQUENCE</scope>
    <source>
        <strain evidence="1">13766</strain>
    </source>
</reference>
<accession>A0A9D1K555</accession>